<dbReference type="Proteomes" id="UP001178507">
    <property type="component" value="Unassembled WGS sequence"/>
</dbReference>
<dbReference type="GO" id="GO:0031418">
    <property type="term" value="F:L-ascorbic acid binding"/>
    <property type="evidence" value="ECO:0007669"/>
    <property type="project" value="InterPro"/>
</dbReference>
<dbReference type="Pfam" id="PF13640">
    <property type="entry name" value="2OG-FeII_Oxy_3"/>
    <property type="match status" value="1"/>
</dbReference>
<evidence type="ECO:0000256" key="1">
    <source>
        <dbReference type="ARBA" id="ARBA00001961"/>
    </source>
</evidence>
<evidence type="ECO:0000256" key="2">
    <source>
        <dbReference type="ARBA" id="ARBA00022723"/>
    </source>
</evidence>
<organism evidence="8 9">
    <name type="scientific">Effrenium voratum</name>
    <dbReference type="NCBI Taxonomy" id="2562239"/>
    <lineage>
        <taxon>Eukaryota</taxon>
        <taxon>Sar</taxon>
        <taxon>Alveolata</taxon>
        <taxon>Dinophyceae</taxon>
        <taxon>Suessiales</taxon>
        <taxon>Symbiodiniaceae</taxon>
        <taxon>Effrenium</taxon>
    </lineage>
</organism>
<evidence type="ECO:0000256" key="6">
    <source>
        <dbReference type="SAM" id="MobiDB-lite"/>
    </source>
</evidence>
<dbReference type="SMART" id="SM00702">
    <property type="entry name" value="P4Hc"/>
    <property type="match status" value="1"/>
</dbReference>
<comment type="caution">
    <text evidence="8">The sequence shown here is derived from an EMBL/GenBank/DDBJ whole genome shotgun (WGS) entry which is preliminary data.</text>
</comment>
<feature type="region of interest" description="Disordered" evidence="6">
    <location>
        <begin position="1"/>
        <end position="24"/>
    </location>
</feature>
<keyword evidence="3" id="KW-0223">Dioxygenase</keyword>
<keyword evidence="9" id="KW-1185">Reference proteome</keyword>
<keyword evidence="4" id="KW-0560">Oxidoreductase</keyword>
<dbReference type="InterPro" id="IPR005123">
    <property type="entry name" value="Oxoglu/Fe-dep_dioxygenase_dom"/>
</dbReference>
<evidence type="ECO:0000256" key="3">
    <source>
        <dbReference type="ARBA" id="ARBA00022964"/>
    </source>
</evidence>
<feature type="domain" description="Fe2OG dioxygenase" evidence="7">
    <location>
        <begin position="164"/>
        <end position="279"/>
    </location>
</feature>
<dbReference type="GO" id="GO:0005506">
    <property type="term" value="F:iron ion binding"/>
    <property type="evidence" value="ECO:0007669"/>
    <property type="project" value="InterPro"/>
</dbReference>
<dbReference type="InterPro" id="IPR045054">
    <property type="entry name" value="P4HA-like"/>
</dbReference>
<accession>A0AA36NEF4</accession>
<evidence type="ECO:0000256" key="4">
    <source>
        <dbReference type="ARBA" id="ARBA00023002"/>
    </source>
</evidence>
<dbReference type="InterPro" id="IPR006620">
    <property type="entry name" value="Pro_4_hyd_alph"/>
</dbReference>
<protein>
    <recommendedName>
        <fullName evidence="7">Fe2OG dioxygenase domain-containing protein</fullName>
    </recommendedName>
</protein>
<dbReference type="Gene3D" id="2.60.120.620">
    <property type="entry name" value="q2cbj1_9rhob like domain"/>
    <property type="match status" value="1"/>
</dbReference>
<proteinExistence type="predicted"/>
<dbReference type="PANTHER" id="PTHR10869">
    <property type="entry name" value="PROLYL 4-HYDROXYLASE ALPHA SUBUNIT"/>
    <property type="match status" value="1"/>
</dbReference>
<feature type="compositionally biased region" description="Basic and acidic residues" evidence="6">
    <location>
        <begin position="14"/>
        <end position="24"/>
    </location>
</feature>
<evidence type="ECO:0000313" key="8">
    <source>
        <dbReference type="EMBL" id="CAJ1399158.1"/>
    </source>
</evidence>
<name>A0AA36NEF4_9DINO</name>
<reference evidence="8" key="1">
    <citation type="submission" date="2023-08" db="EMBL/GenBank/DDBJ databases">
        <authorList>
            <person name="Chen Y."/>
            <person name="Shah S."/>
            <person name="Dougan E. K."/>
            <person name="Thang M."/>
            <person name="Chan C."/>
        </authorList>
    </citation>
    <scope>NUCLEOTIDE SEQUENCE</scope>
</reference>
<gene>
    <name evidence="8" type="ORF">EVOR1521_LOCUS22744</name>
</gene>
<keyword evidence="2" id="KW-0479">Metal-binding</keyword>
<keyword evidence="5" id="KW-0408">Iron</keyword>
<dbReference type="PROSITE" id="PS51471">
    <property type="entry name" value="FE2OG_OXY"/>
    <property type="match status" value="1"/>
</dbReference>
<dbReference type="GO" id="GO:0004656">
    <property type="term" value="F:procollagen-proline 4-dioxygenase activity"/>
    <property type="evidence" value="ECO:0007669"/>
    <property type="project" value="TreeGrafter"/>
</dbReference>
<dbReference type="EMBL" id="CAUJNA010003326">
    <property type="protein sequence ID" value="CAJ1399158.1"/>
    <property type="molecule type" value="Genomic_DNA"/>
</dbReference>
<evidence type="ECO:0000259" key="7">
    <source>
        <dbReference type="PROSITE" id="PS51471"/>
    </source>
</evidence>
<dbReference type="PANTHER" id="PTHR10869:SF236">
    <property type="entry name" value="PROLYL 4-HYDROXYLASE ALPHA SUBUNIT DOMAIN-CONTAINING PROTEIN"/>
    <property type="match status" value="1"/>
</dbReference>
<dbReference type="AlphaFoldDB" id="A0AA36NEF4"/>
<dbReference type="InterPro" id="IPR044862">
    <property type="entry name" value="Pro_4_hyd_alph_FE2OG_OXY"/>
</dbReference>
<comment type="cofactor">
    <cofactor evidence="1">
        <name>L-ascorbate</name>
        <dbReference type="ChEBI" id="CHEBI:38290"/>
    </cofactor>
</comment>
<sequence length="329" mass="37407">MGHKEEQSGQELVEQERATLSHEGGRPLPFSLELFRNFDQSSVVVEPVEPLDSQFGRYGGRCFLLHNVLTAEECALLSQEMSGQMSPVKVRNDYRRNDRAIFDSPELAEVMWERVRPVASGLELLVDKQPGKQRLLSAEAGEDDCPDELRLGYGKEGIWRPVGLNESLRFCRYTAGGFFRPHCDGCFRRNQDEQSLFTCMFYLDGDLEGGETRFLRIDARLTDQNYLKPAAEDQVVASIPPERGLCILFFQPGLLHEGLDLQSGTKHILRTDVMFRRDPDSKPPQTAAQREALELVERAQEAEANHQCDLAAGLYRRAFKLDPQLERLF</sequence>
<evidence type="ECO:0000313" key="9">
    <source>
        <dbReference type="Proteomes" id="UP001178507"/>
    </source>
</evidence>
<evidence type="ECO:0000256" key="5">
    <source>
        <dbReference type="ARBA" id="ARBA00023004"/>
    </source>
</evidence>
<dbReference type="GO" id="GO:0005783">
    <property type="term" value="C:endoplasmic reticulum"/>
    <property type="evidence" value="ECO:0007669"/>
    <property type="project" value="TreeGrafter"/>
</dbReference>